<dbReference type="InterPro" id="IPR004027">
    <property type="entry name" value="SEC_C_motif"/>
</dbReference>
<proteinExistence type="predicted"/>
<protein>
    <recommendedName>
        <fullName evidence="3">Core-binding (CB) domain-containing protein</fullName>
    </recommendedName>
</protein>
<organism evidence="1 2">
    <name type="scientific">Terrilactibacillus tamarindi</name>
    <dbReference type="NCBI Taxonomy" id="2599694"/>
    <lineage>
        <taxon>Bacteria</taxon>
        <taxon>Bacillati</taxon>
        <taxon>Bacillota</taxon>
        <taxon>Bacilli</taxon>
        <taxon>Bacillales</taxon>
        <taxon>Bacillaceae</taxon>
        <taxon>Terrilactibacillus</taxon>
    </lineage>
</organism>
<dbReference type="SUPFAM" id="SSF103642">
    <property type="entry name" value="Sec-C motif"/>
    <property type="match status" value="1"/>
</dbReference>
<dbReference type="OrthoDB" id="6399948at2"/>
<dbReference type="Gene3D" id="3.10.450.50">
    <property type="match status" value="1"/>
</dbReference>
<accession>A0A6N8CT50</accession>
<dbReference type="Proteomes" id="UP000440978">
    <property type="component" value="Unassembled WGS sequence"/>
</dbReference>
<dbReference type="RefSeq" id="WP_155221384.1">
    <property type="nucleotide sequence ID" value="NZ_WNHB01000042.1"/>
</dbReference>
<evidence type="ECO:0008006" key="3">
    <source>
        <dbReference type="Google" id="ProtNLM"/>
    </source>
</evidence>
<dbReference type="AlphaFoldDB" id="A0A6N8CT50"/>
<reference evidence="1 2" key="1">
    <citation type="submission" date="2019-11" db="EMBL/GenBank/DDBJ databases">
        <title>Terrilactibacillus tamarindus sp. nov. BCM23-1 isolated from bark of Tamarindus indica.</title>
        <authorList>
            <person name="Kingkaew E."/>
            <person name="Tanasupawat S."/>
        </authorList>
    </citation>
    <scope>NUCLEOTIDE SEQUENCE [LARGE SCALE GENOMIC DNA]</scope>
    <source>
        <strain evidence="1 2">BCM23-1</strain>
    </source>
</reference>
<name>A0A6N8CT50_9BACI</name>
<comment type="caution">
    <text evidence="1">The sequence shown here is derived from an EMBL/GenBank/DDBJ whole genome shotgun (WGS) entry which is preliminary data.</text>
</comment>
<evidence type="ECO:0000313" key="1">
    <source>
        <dbReference type="EMBL" id="MTT33349.1"/>
    </source>
</evidence>
<dbReference type="Pfam" id="PF02810">
    <property type="entry name" value="SEC-C"/>
    <property type="match status" value="1"/>
</dbReference>
<gene>
    <name evidence="1" type="ORF">GMB86_15225</name>
</gene>
<evidence type="ECO:0000313" key="2">
    <source>
        <dbReference type="Proteomes" id="UP000440978"/>
    </source>
</evidence>
<sequence>MSIKRNDPCPCGSGKKYKKCCMKKDAVIQTETIKWQHFLQQKHRLVEKMKSFIGKNISTTEFYQLESEFNKRSGRRPNIKSRPGFFQFWLCFFHRFDNQLRGIEWFYKEYQHKLANEEKEMAKNWVDLMPRIVQAVDRKGDDIWFKDVMTNEIFISPLIEENLPSFYPWCGTIGLLEPRDDKYYFNGVQVFEGPQKIHRITEKVIKLMKDSGSHVERILSDYFPELLADLFGNVESKESKTIHHYTLKYEIKNEQALIDFLHNQQEVEFDKWESKDKSVSWVKDWKVYRDSEINGEVKFAEVEGTLSIDHHHLHIFCMSEETKNKLKKKMEEISHAVSYLQENVSSKTVPLHVDIRNMLITMGKEVPRYAAIYAQNSLNFEDDTRLPILGNNTINELMTMNRKEEVDIWLKQLECHLYQTVLDQFGEVKVTADFNTIRNQLGLPLSPFVTGLDKRTSSLQLLHQQDTNTVQLKNEDAAVFMKLGFTPDTFNNFYATDMVTFFKERTSGKSASTIRKYQTSLSDLRYCLDSQSFQHWEQCDDHFWGKLMTEDIFNLYKNVSKTRLKDFISTMKTLTKWLDKKYKTDMALYVMDAINKKDEKILEHV</sequence>
<dbReference type="EMBL" id="WNHB01000042">
    <property type="protein sequence ID" value="MTT33349.1"/>
    <property type="molecule type" value="Genomic_DNA"/>
</dbReference>
<keyword evidence="2" id="KW-1185">Reference proteome</keyword>